<gene>
    <name evidence="1" type="ORF">ACFPP9_20110</name>
</gene>
<organism evidence="1 2">
    <name type="scientific">Kaistia terrae</name>
    <dbReference type="NCBI Taxonomy" id="537017"/>
    <lineage>
        <taxon>Bacteria</taxon>
        <taxon>Pseudomonadati</taxon>
        <taxon>Pseudomonadota</taxon>
        <taxon>Alphaproteobacteria</taxon>
        <taxon>Hyphomicrobiales</taxon>
        <taxon>Kaistiaceae</taxon>
        <taxon>Kaistia</taxon>
    </lineage>
</organism>
<accession>A0ABW0Q612</accession>
<comment type="caution">
    <text evidence="1">The sequence shown here is derived from an EMBL/GenBank/DDBJ whole genome shotgun (WGS) entry which is preliminary data.</text>
</comment>
<dbReference type="Proteomes" id="UP001596150">
    <property type="component" value="Unassembled WGS sequence"/>
</dbReference>
<name>A0ABW0Q612_9HYPH</name>
<evidence type="ECO:0000313" key="2">
    <source>
        <dbReference type="Proteomes" id="UP001596150"/>
    </source>
</evidence>
<keyword evidence="2" id="KW-1185">Reference proteome</keyword>
<proteinExistence type="predicted"/>
<evidence type="ECO:0000313" key="1">
    <source>
        <dbReference type="EMBL" id="MFC5518094.1"/>
    </source>
</evidence>
<protein>
    <submittedName>
        <fullName evidence="1">Uncharacterized protein</fullName>
    </submittedName>
</protein>
<dbReference type="EMBL" id="JBHSML010000013">
    <property type="protein sequence ID" value="MFC5518094.1"/>
    <property type="molecule type" value="Genomic_DNA"/>
</dbReference>
<sequence length="116" mass="13198">MAVYRRPPWIRLQRDYGTTHVVVDRKRMLGELSYFRPYDRFTEDALSKLPVEHRHQAEPALPSGSEIAFENATFKVWALPKLLPFGISLGETTTSTGLAKLAPHRQKIGLCSRSDC</sequence>
<reference evidence="2" key="1">
    <citation type="journal article" date="2019" name="Int. J. Syst. Evol. Microbiol.">
        <title>The Global Catalogue of Microorganisms (GCM) 10K type strain sequencing project: providing services to taxonomists for standard genome sequencing and annotation.</title>
        <authorList>
            <consortium name="The Broad Institute Genomics Platform"/>
            <consortium name="The Broad Institute Genome Sequencing Center for Infectious Disease"/>
            <person name="Wu L."/>
            <person name="Ma J."/>
        </authorList>
    </citation>
    <scope>NUCLEOTIDE SEQUENCE [LARGE SCALE GENOMIC DNA]</scope>
    <source>
        <strain evidence="2">KACC 12633</strain>
    </source>
</reference>